<dbReference type="NCBIfam" id="TIGR04226">
    <property type="entry name" value="RrgB_K2N_iso_D2"/>
    <property type="match status" value="1"/>
</dbReference>
<dbReference type="EMBL" id="FNZX01000003">
    <property type="protein sequence ID" value="SEK22884.1"/>
    <property type="molecule type" value="Genomic_DNA"/>
</dbReference>
<evidence type="ECO:0000256" key="6">
    <source>
        <dbReference type="SAM" id="SignalP"/>
    </source>
</evidence>
<evidence type="ECO:0000259" key="7">
    <source>
        <dbReference type="Pfam" id="PF00746"/>
    </source>
</evidence>
<dbReference type="InterPro" id="IPR026466">
    <property type="entry name" value="Fim_isopep_form_D2_dom"/>
</dbReference>
<feature type="domain" description="Gram-positive cocci surface proteins LPxTG" evidence="7">
    <location>
        <begin position="445"/>
        <end position="483"/>
    </location>
</feature>
<keyword evidence="2" id="KW-0964">Secreted</keyword>
<dbReference type="InterPro" id="IPR019931">
    <property type="entry name" value="LPXTG_anchor"/>
</dbReference>
<feature type="domain" description="SpaA-like prealbumin fold" evidence="8">
    <location>
        <begin position="321"/>
        <end position="424"/>
    </location>
</feature>
<gene>
    <name evidence="9" type="ORF">SAMN02910377_00390</name>
</gene>
<keyword evidence="4" id="KW-0572">Peptidoglycan-anchor</keyword>
<dbReference type="InterPro" id="IPR041033">
    <property type="entry name" value="SpaA_PFL_dom_1"/>
</dbReference>
<keyword evidence="5" id="KW-0812">Transmembrane</keyword>
<dbReference type="NCBIfam" id="TIGR01167">
    <property type="entry name" value="LPXTG_anchor"/>
    <property type="match status" value="1"/>
</dbReference>
<reference evidence="10" key="1">
    <citation type="submission" date="2016-10" db="EMBL/GenBank/DDBJ databases">
        <authorList>
            <person name="Varghese N."/>
            <person name="Submissions S."/>
        </authorList>
    </citation>
    <scope>NUCLEOTIDE SEQUENCE [LARGE SCALE GENOMIC DNA]</scope>
    <source>
        <strain evidence="10">ACV-9</strain>
    </source>
</reference>
<feature type="chain" id="PRO_5010183759" evidence="6">
    <location>
        <begin position="27"/>
        <end position="486"/>
    </location>
</feature>
<organism evidence="9 10">
    <name type="scientific">Pseudobutyrivibrio ruminis</name>
    <dbReference type="NCBI Taxonomy" id="46206"/>
    <lineage>
        <taxon>Bacteria</taxon>
        <taxon>Bacillati</taxon>
        <taxon>Bacillota</taxon>
        <taxon>Clostridia</taxon>
        <taxon>Lachnospirales</taxon>
        <taxon>Lachnospiraceae</taxon>
        <taxon>Pseudobutyrivibrio</taxon>
    </lineage>
</organism>
<accession>A0A1H7FB06</accession>
<evidence type="ECO:0000259" key="8">
    <source>
        <dbReference type="Pfam" id="PF17802"/>
    </source>
</evidence>
<keyword evidence="5" id="KW-0472">Membrane</keyword>
<dbReference type="Pfam" id="PF17802">
    <property type="entry name" value="SpaA"/>
    <property type="match status" value="1"/>
</dbReference>
<dbReference type="Gene3D" id="2.60.40.740">
    <property type="match status" value="1"/>
</dbReference>
<evidence type="ECO:0000313" key="9">
    <source>
        <dbReference type="EMBL" id="SEK22884.1"/>
    </source>
</evidence>
<sequence length="486" mass="52095">MKKIRKIVALALATVMMMAMSVTAFAKNASDIKVTKDNSTIKVTQISSRDETTNVSIYPLALVDTETNTVEVLSWAEALYPVDKTTDPYTTLLDNFDASNLTKALDSAINAGTVSKAADDQVSAKGADVTFSVPAGVYVIRATGGKVIYSTMVAKAYEFDANGTYTVAKDEVKVVAKGTTNTVEKEENDSLVNAGQEVNFTITSTVPYNKTEYKVFDNAKNLTAPTKVKVTVGGVEKSFSFDEGVANETTGYTKYTMDLSDLVKDAKGAIDTYVGQTVVITYTASVVGVEGFINQAWDSTYDVDDNGEPKNPPTTYGYSADITLIKTNNANEKLAGAEFTVSLGDSTLKFKLNTETNTYELSTAADASETIVTDDNGEVKIAGLKEGKYHFTETKAPKGYAINPDGLDVTVKDMSDELKTVAENQLTADQKSELHRKGDDTTLVDSTLAQLPFTGGMGTTIFTVLGVAIMAMASALYFATKKKATK</sequence>
<feature type="signal peptide" evidence="6">
    <location>
        <begin position="1"/>
        <end position="26"/>
    </location>
</feature>
<dbReference type="Pfam" id="PF00746">
    <property type="entry name" value="Gram_pos_anchor"/>
    <property type="match status" value="1"/>
</dbReference>
<evidence type="ECO:0000256" key="5">
    <source>
        <dbReference type="SAM" id="Phobius"/>
    </source>
</evidence>
<dbReference type="AlphaFoldDB" id="A0A1H7FB06"/>
<keyword evidence="3 6" id="KW-0732">Signal</keyword>
<name>A0A1H7FB06_9FIRM</name>
<evidence type="ECO:0000256" key="1">
    <source>
        <dbReference type="ARBA" id="ARBA00022512"/>
    </source>
</evidence>
<dbReference type="Proteomes" id="UP000182321">
    <property type="component" value="Unassembled WGS sequence"/>
</dbReference>
<keyword evidence="1" id="KW-0134">Cell wall</keyword>
<evidence type="ECO:0000256" key="4">
    <source>
        <dbReference type="ARBA" id="ARBA00023088"/>
    </source>
</evidence>
<protein>
    <submittedName>
        <fullName evidence="9">LPXTG-motif cell wall anchor domain-containing protein/fimbrial isopeptide formation D2 domain-containing protein</fullName>
    </submittedName>
</protein>
<dbReference type="Gene3D" id="2.60.40.10">
    <property type="entry name" value="Immunoglobulins"/>
    <property type="match status" value="1"/>
</dbReference>
<evidence type="ECO:0000256" key="3">
    <source>
        <dbReference type="ARBA" id="ARBA00022729"/>
    </source>
</evidence>
<keyword evidence="10" id="KW-1185">Reference proteome</keyword>
<proteinExistence type="predicted"/>
<dbReference type="RefSeq" id="WP_074788875.1">
    <property type="nucleotide sequence ID" value="NZ_FNZX01000003.1"/>
</dbReference>
<evidence type="ECO:0000313" key="10">
    <source>
        <dbReference type="Proteomes" id="UP000182321"/>
    </source>
</evidence>
<evidence type="ECO:0000256" key="2">
    <source>
        <dbReference type="ARBA" id="ARBA00022525"/>
    </source>
</evidence>
<feature type="transmembrane region" description="Helical" evidence="5">
    <location>
        <begin position="456"/>
        <end position="479"/>
    </location>
</feature>
<keyword evidence="5" id="KW-1133">Transmembrane helix</keyword>
<dbReference type="InterPro" id="IPR013783">
    <property type="entry name" value="Ig-like_fold"/>
</dbReference>